<sequence length="291" mass="31702">MTIQPPGSARPEPHRPSELESGRRAYRRRQQTRSVLIAAASTVVVGALVWAFVINTEGWAKVQAFFLDPAIALASLPKIWDGFLLNLEVLAISVVTVGVVALLIATFRTLRGPVFFPLRVIAAAYTDLFRGMPFIIVLYIVGIGIPTITNTRIPPIVLGVIAVTLTYSSYVAEVMRAGIEAVHPSQRLAARALGLGYVQTLVRIVLPQAIRKITPPLMNDFVAMQKDVGLVSILGAVDAVRAAQIAASQTYNFTPYIVAGVLFVLLAIPTIRLTDWYSARLRDREQMGSIV</sequence>
<evidence type="ECO:0000313" key="13">
    <source>
        <dbReference type="Proteomes" id="UP001205337"/>
    </source>
</evidence>
<dbReference type="Proteomes" id="UP001205337">
    <property type="component" value="Unassembled WGS sequence"/>
</dbReference>
<dbReference type="Pfam" id="PF00528">
    <property type="entry name" value="BPD_transp_1"/>
    <property type="match status" value="1"/>
</dbReference>
<evidence type="ECO:0000256" key="6">
    <source>
        <dbReference type="ARBA" id="ARBA00022970"/>
    </source>
</evidence>
<reference evidence="12 13" key="1">
    <citation type="submission" date="2022-08" db="EMBL/GenBank/DDBJ databases">
        <authorList>
            <person name="Li F."/>
        </authorList>
    </citation>
    <scope>NUCLEOTIDE SEQUENCE [LARGE SCALE GENOMIC DNA]</scope>
    <source>
        <strain evidence="12 13">10F1B-8-1</strain>
    </source>
</reference>
<keyword evidence="7 9" id="KW-1133">Transmembrane helix</keyword>
<feature type="transmembrane region" description="Helical" evidence="9">
    <location>
        <begin position="34"/>
        <end position="53"/>
    </location>
</feature>
<keyword evidence="4" id="KW-1003">Cell membrane</keyword>
<dbReference type="PROSITE" id="PS50928">
    <property type="entry name" value="ABC_TM1"/>
    <property type="match status" value="1"/>
</dbReference>
<keyword evidence="3 9" id="KW-0813">Transport</keyword>
<dbReference type="Gene3D" id="1.10.3720.10">
    <property type="entry name" value="MetI-like"/>
    <property type="match status" value="1"/>
</dbReference>
<evidence type="ECO:0000256" key="3">
    <source>
        <dbReference type="ARBA" id="ARBA00022448"/>
    </source>
</evidence>
<evidence type="ECO:0000256" key="8">
    <source>
        <dbReference type="ARBA" id="ARBA00023136"/>
    </source>
</evidence>
<proteinExistence type="inferred from homology"/>
<feature type="transmembrane region" description="Helical" evidence="9">
    <location>
        <begin position="253"/>
        <end position="274"/>
    </location>
</feature>
<feature type="domain" description="ABC transmembrane type-1" evidence="11">
    <location>
        <begin position="83"/>
        <end position="274"/>
    </location>
</feature>
<evidence type="ECO:0000256" key="1">
    <source>
        <dbReference type="ARBA" id="ARBA00004651"/>
    </source>
</evidence>
<dbReference type="NCBIfam" id="TIGR01726">
    <property type="entry name" value="HEQRo_perm_3TM"/>
    <property type="match status" value="1"/>
</dbReference>
<dbReference type="CDD" id="cd06261">
    <property type="entry name" value="TM_PBP2"/>
    <property type="match status" value="1"/>
</dbReference>
<comment type="similarity">
    <text evidence="2">Belongs to the binding-protein-dependent transport system permease family. HisMQ subfamily.</text>
</comment>
<comment type="subcellular location">
    <subcellularLocation>
        <location evidence="1 9">Cell membrane</location>
        <topology evidence="1 9">Multi-pass membrane protein</topology>
    </subcellularLocation>
</comment>
<evidence type="ECO:0000256" key="5">
    <source>
        <dbReference type="ARBA" id="ARBA00022692"/>
    </source>
</evidence>
<dbReference type="InterPro" id="IPR035906">
    <property type="entry name" value="MetI-like_sf"/>
</dbReference>
<dbReference type="InterPro" id="IPR010065">
    <property type="entry name" value="AA_ABC_transptr_permease_3TM"/>
</dbReference>
<keyword evidence="13" id="KW-1185">Reference proteome</keyword>
<evidence type="ECO:0000256" key="4">
    <source>
        <dbReference type="ARBA" id="ARBA00022475"/>
    </source>
</evidence>
<evidence type="ECO:0000256" key="2">
    <source>
        <dbReference type="ARBA" id="ARBA00010072"/>
    </source>
</evidence>
<comment type="caution">
    <text evidence="12">The sequence shown here is derived from an EMBL/GenBank/DDBJ whole genome shotgun (WGS) entry which is preliminary data.</text>
</comment>
<feature type="region of interest" description="Disordered" evidence="10">
    <location>
        <begin position="1"/>
        <end position="23"/>
    </location>
</feature>
<evidence type="ECO:0000256" key="10">
    <source>
        <dbReference type="SAM" id="MobiDB-lite"/>
    </source>
</evidence>
<dbReference type="RefSeq" id="WP_258799829.1">
    <property type="nucleotide sequence ID" value="NZ_JANTHX010000008.1"/>
</dbReference>
<evidence type="ECO:0000259" key="11">
    <source>
        <dbReference type="PROSITE" id="PS50928"/>
    </source>
</evidence>
<evidence type="ECO:0000256" key="7">
    <source>
        <dbReference type="ARBA" id="ARBA00022989"/>
    </source>
</evidence>
<evidence type="ECO:0000313" key="12">
    <source>
        <dbReference type="EMBL" id="MCS0500637.1"/>
    </source>
</evidence>
<feature type="compositionally biased region" description="Basic and acidic residues" evidence="10">
    <location>
        <begin position="11"/>
        <end position="23"/>
    </location>
</feature>
<keyword evidence="5 9" id="KW-0812">Transmembrane</keyword>
<gene>
    <name evidence="12" type="ORF">NUH29_13880</name>
</gene>
<protein>
    <submittedName>
        <fullName evidence="12">Amino acid ABC transporter permease</fullName>
    </submittedName>
</protein>
<name>A0ABT1ZIX5_9MICO</name>
<accession>A0ABT1ZIX5</accession>
<dbReference type="InterPro" id="IPR000515">
    <property type="entry name" value="MetI-like"/>
</dbReference>
<organism evidence="12 13">
    <name type="scientific">Protaetiibacter mangrovi</name>
    <dbReference type="NCBI Taxonomy" id="2970926"/>
    <lineage>
        <taxon>Bacteria</taxon>
        <taxon>Bacillati</taxon>
        <taxon>Actinomycetota</taxon>
        <taxon>Actinomycetes</taxon>
        <taxon>Micrococcales</taxon>
        <taxon>Microbacteriaceae</taxon>
        <taxon>Protaetiibacter</taxon>
    </lineage>
</organism>
<dbReference type="EMBL" id="JANTHX010000008">
    <property type="protein sequence ID" value="MCS0500637.1"/>
    <property type="molecule type" value="Genomic_DNA"/>
</dbReference>
<dbReference type="InterPro" id="IPR043429">
    <property type="entry name" value="ArtM/GltK/GlnP/TcyL/YhdX-like"/>
</dbReference>
<dbReference type="PANTHER" id="PTHR30614">
    <property type="entry name" value="MEMBRANE COMPONENT OF AMINO ACID ABC TRANSPORTER"/>
    <property type="match status" value="1"/>
</dbReference>
<keyword evidence="6" id="KW-0029">Amino-acid transport</keyword>
<evidence type="ECO:0000256" key="9">
    <source>
        <dbReference type="RuleBase" id="RU363032"/>
    </source>
</evidence>
<keyword evidence="8 9" id="KW-0472">Membrane</keyword>
<feature type="transmembrane region" description="Helical" evidence="9">
    <location>
        <begin position="83"/>
        <end position="107"/>
    </location>
</feature>
<dbReference type="PANTHER" id="PTHR30614:SF20">
    <property type="entry name" value="GLUTAMINE TRANSPORT SYSTEM PERMEASE PROTEIN GLNP"/>
    <property type="match status" value="1"/>
</dbReference>
<feature type="transmembrane region" description="Helical" evidence="9">
    <location>
        <begin position="128"/>
        <end position="147"/>
    </location>
</feature>
<dbReference type="SUPFAM" id="SSF161098">
    <property type="entry name" value="MetI-like"/>
    <property type="match status" value="1"/>
</dbReference>
<feature type="transmembrane region" description="Helical" evidence="9">
    <location>
        <begin position="153"/>
        <end position="172"/>
    </location>
</feature>